<keyword evidence="9" id="KW-0175">Coiled coil</keyword>
<keyword evidence="8" id="KW-0902">Two-component regulatory system</keyword>
<dbReference type="EC" id="2.7.13.3" evidence="2"/>
<dbReference type="InterPro" id="IPR036890">
    <property type="entry name" value="HATPase_C_sf"/>
</dbReference>
<evidence type="ECO:0000256" key="7">
    <source>
        <dbReference type="ARBA" id="ARBA00022840"/>
    </source>
</evidence>
<feature type="domain" description="Histidine kinase" evidence="11">
    <location>
        <begin position="191"/>
        <end position="450"/>
    </location>
</feature>
<dbReference type="PRINTS" id="PR00344">
    <property type="entry name" value="BCTRLSENSOR"/>
</dbReference>
<evidence type="ECO:0000256" key="4">
    <source>
        <dbReference type="ARBA" id="ARBA00022679"/>
    </source>
</evidence>
<dbReference type="PANTHER" id="PTHR43065:SF50">
    <property type="entry name" value="HISTIDINE KINASE"/>
    <property type="match status" value="1"/>
</dbReference>
<dbReference type="InterPro" id="IPR035965">
    <property type="entry name" value="PAS-like_dom_sf"/>
</dbReference>
<dbReference type="RefSeq" id="WP_104565001.1">
    <property type="nucleotide sequence ID" value="NZ_CATVXE010000003.1"/>
</dbReference>
<organism evidence="12 14">
    <name type="scientific">Ralstonia mannitolilytica</name>
    <dbReference type="NCBI Taxonomy" id="105219"/>
    <lineage>
        <taxon>Bacteria</taxon>
        <taxon>Pseudomonadati</taxon>
        <taxon>Pseudomonadota</taxon>
        <taxon>Betaproteobacteria</taxon>
        <taxon>Burkholderiales</taxon>
        <taxon>Burkholderiaceae</taxon>
        <taxon>Ralstonia</taxon>
    </lineage>
</organism>
<protein>
    <recommendedName>
        <fullName evidence="2">histidine kinase</fullName>
        <ecNumber evidence="2">2.7.13.3</ecNumber>
    </recommendedName>
</protein>
<reference evidence="12 15" key="1">
    <citation type="submission" date="2023-07" db="EMBL/GenBank/DDBJ databases">
        <authorList>
            <person name="Peeters C."/>
        </authorList>
    </citation>
    <scope>NUCLEOTIDE SEQUENCE</scope>
    <source>
        <strain evidence="13 15">R-77569</strain>
        <strain evidence="12">R-77591</strain>
    </source>
</reference>
<dbReference type="InterPro" id="IPR013767">
    <property type="entry name" value="PAS_fold"/>
</dbReference>
<dbReference type="SUPFAM" id="SSF55874">
    <property type="entry name" value="ATPase domain of HSP90 chaperone/DNA topoisomerase II/histidine kinase"/>
    <property type="match status" value="1"/>
</dbReference>
<dbReference type="GO" id="GO:0005524">
    <property type="term" value="F:ATP binding"/>
    <property type="evidence" value="ECO:0007669"/>
    <property type="project" value="UniProtKB-KW"/>
</dbReference>
<keyword evidence="15" id="KW-1185">Reference proteome</keyword>
<evidence type="ECO:0000256" key="3">
    <source>
        <dbReference type="ARBA" id="ARBA00022553"/>
    </source>
</evidence>
<dbReference type="PANTHER" id="PTHR43065">
    <property type="entry name" value="SENSOR HISTIDINE KINASE"/>
    <property type="match status" value="1"/>
</dbReference>
<dbReference type="Gene3D" id="1.10.287.130">
    <property type="match status" value="1"/>
</dbReference>
<dbReference type="SUPFAM" id="SSF47384">
    <property type="entry name" value="Homodimeric domain of signal transducing histidine kinase"/>
    <property type="match status" value="1"/>
</dbReference>
<proteinExistence type="predicted"/>
<evidence type="ECO:0000313" key="14">
    <source>
        <dbReference type="Proteomes" id="UP001190002"/>
    </source>
</evidence>
<accession>A0AAD2AJQ3</accession>
<dbReference type="InterPro" id="IPR005467">
    <property type="entry name" value="His_kinase_dom"/>
</dbReference>
<evidence type="ECO:0000256" key="10">
    <source>
        <dbReference type="SAM" id="MobiDB-lite"/>
    </source>
</evidence>
<dbReference type="CDD" id="cd00130">
    <property type="entry name" value="PAS"/>
    <property type="match status" value="1"/>
</dbReference>
<evidence type="ECO:0000256" key="1">
    <source>
        <dbReference type="ARBA" id="ARBA00000085"/>
    </source>
</evidence>
<dbReference type="AlphaFoldDB" id="A0AAD2AJQ3"/>
<dbReference type="SMART" id="SM00091">
    <property type="entry name" value="PAS"/>
    <property type="match status" value="1"/>
</dbReference>
<dbReference type="EMBL" id="CATVXE010000003">
    <property type="protein sequence ID" value="CAJ0680814.1"/>
    <property type="molecule type" value="Genomic_DNA"/>
</dbReference>
<feature type="region of interest" description="Disordered" evidence="10">
    <location>
        <begin position="452"/>
        <end position="477"/>
    </location>
</feature>
<dbReference type="Proteomes" id="UP001190452">
    <property type="component" value="Unassembled WGS sequence"/>
</dbReference>
<evidence type="ECO:0000256" key="8">
    <source>
        <dbReference type="ARBA" id="ARBA00023012"/>
    </source>
</evidence>
<evidence type="ECO:0000313" key="15">
    <source>
        <dbReference type="Proteomes" id="UP001190452"/>
    </source>
</evidence>
<dbReference type="GO" id="GO:0006355">
    <property type="term" value="P:regulation of DNA-templated transcription"/>
    <property type="evidence" value="ECO:0007669"/>
    <property type="project" value="InterPro"/>
</dbReference>
<dbReference type="SMART" id="SM00387">
    <property type="entry name" value="HATPase_c"/>
    <property type="match status" value="1"/>
</dbReference>
<dbReference type="GO" id="GO:0000155">
    <property type="term" value="F:phosphorelay sensor kinase activity"/>
    <property type="evidence" value="ECO:0007669"/>
    <property type="project" value="InterPro"/>
</dbReference>
<evidence type="ECO:0000256" key="2">
    <source>
        <dbReference type="ARBA" id="ARBA00012438"/>
    </source>
</evidence>
<dbReference type="InterPro" id="IPR000014">
    <property type="entry name" value="PAS"/>
</dbReference>
<name>A0AAD2AJQ3_9RALS</name>
<evidence type="ECO:0000259" key="11">
    <source>
        <dbReference type="PROSITE" id="PS50109"/>
    </source>
</evidence>
<dbReference type="InterPro" id="IPR003661">
    <property type="entry name" value="HisK_dim/P_dom"/>
</dbReference>
<keyword evidence="3" id="KW-0597">Phosphoprotein</keyword>
<evidence type="ECO:0000313" key="12">
    <source>
        <dbReference type="EMBL" id="CAJ0680814.1"/>
    </source>
</evidence>
<keyword evidence="4 12" id="KW-0808">Transferase</keyword>
<dbReference type="EMBL" id="CAUDKV010000005">
    <property type="protein sequence ID" value="CAJ0862019.1"/>
    <property type="molecule type" value="Genomic_DNA"/>
</dbReference>
<dbReference type="Proteomes" id="UP001190002">
    <property type="component" value="Unassembled WGS sequence"/>
</dbReference>
<dbReference type="Pfam" id="PF00989">
    <property type="entry name" value="PAS"/>
    <property type="match status" value="1"/>
</dbReference>
<evidence type="ECO:0000256" key="6">
    <source>
        <dbReference type="ARBA" id="ARBA00022777"/>
    </source>
</evidence>
<keyword evidence="7" id="KW-0067">ATP-binding</keyword>
<evidence type="ECO:0000256" key="5">
    <source>
        <dbReference type="ARBA" id="ARBA00022741"/>
    </source>
</evidence>
<dbReference type="InterPro" id="IPR004358">
    <property type="entry name" value="Sig_transdc_His_kin-like_C"/>
</dbReference>
<dbReference type="PROSITE" id="PS50109">
    <property type="entry name" value="HIS_KIN"/>
    <property type="match status" value="1"/>
</dbReference>
<comment type="caution">
    <text evidence="12">The sequence shown here is derived from an EMBL/GenBank/DDBJ whole genome shotgun (WGS) entry which is preliminary data.</text>
</comment>
<keyword evidence="5" id="KW-0547">Nucleotide-binding</keyword>
<dbReference type="Gene3D" id="3.30.565.10">
    <property type="entry name" value="Histidine kinase-like ATPase, C-terminal domain"/>
    <property type="match status" value="1"/>
</dbReference>
<dbReference type="SUPFAM" id="SSF55785">
    <property type="entry name" value="PYP-like sensor domain (PAS domain)"/>
    <property type="match status" value="1"/>
</dbReference>
<evidence type="ECO:0000313" key="13">
    <source>
        <dbReference type="EMBL" id="CAJ0862019.1"/>
    </source>
</evidence>
<comment type="catalytic activity">
    <reaction evidence="1">
        <text>ATP + protein L-histidine = ADP + protein N-phospho-L-histidine.</text>
        <dbReference type="EC" id="2.7.13.3"/>
    </reaction>
</comment>
<dbReference type="Gene3D" id="3.30.450.20">
    <property type="entry name" value="PAS domain"/>
    <property type="match status" value="1"/>
</dbReference>
<feature type="compositionally biased region" description="Low complexity" evidence="10">
    <location>
        <begin position="461"/>
        <end position="477"/>
    </location>
</feature>
<dbReference type="InterPro" id="IPR036097">
    <property type="entry name" value="HisK_dim/P_sf"/>
</dbReference>
<dbReference type="CDD" id="cd00082">
    <property type="entry name" value="HisKA"/>
    <property type="match status" value="1"/>
</dbReference>
<feature type="coiled-coil region" evidence="9">
    <location>
        <begin position="152"/>
        <end position="182"/>
    </location>
</feature>
<gene>
    <name evidence="12" type="primary">sasA_3</name>
    <name evidence="13" type="synonym">sasA_6</name>
    <name evidence="13" type="ORF">R77569_01487</name>
    <name evidence="12" type="ORF">R77591_01030</name>
</gene>
<keyword evidence="6" id="KW-0418">Kinase</keyword>
<evidence type="ECO:0000256" key="9">
    <source>
        <dbReference type="SAM" id="Coils"/>
    </source>
</evidence>
<sequence length="477" mass="51883">MADITPSQLSDAIAQLVSCGVFSVDRHMRILSWNRFMQYHSGRSADEVLGQDMFALFPELPEKWLRKKIESVFVLGVSAYTSWEHRPYLFRFRHTRPITDTIEWMQQNCSFIPIEDERGVVIAVGITLIDATDVCLAYGELKKREKTVTDALQELTVRNAQLSALNEELAQAHQQLLQSEKLAAIGQLAAGIAHEINNPVGFVLSNLNSLQRYMGTLLDYAQGMEQLITQAAPSLEPQLAALAQAADIGYLAEDAPALVAESKEGLARVRDIVVDLRDFSRVDSKHQWEQVDIHRCIESTLNIVHNEIKYQADLVREYSELPPVMCIPSQINQVVLNLVVNAAQAYAKKAESGGARGVIAVRTGCDALDPGDADAKASVWFEVADAGCGIPPENLKRIFDPFFTTKPVGKGTGLGLSVTYGIVQAHGGRIDVSSAVGKGTTFRVTLPLAGPAPAPAPASEPAPAARTAAPLNPTSYA</sequence>
<dbReference type="InterPro" id="IPR003594">
    <property type="entry name" value="HATPase_dom"/>
</dbReference>
<dbReference type="Pfam" id="PF02518">
    <property type="entry name" value="HATPase_c"/>
    <property type="match status" value="1"/>
</dbReference>